<keyword evidence="2" id="KW-0812">Transmembrane</keyword>
<keyword evidence="2" id="KW-0472">Membrane</keyword>
<dbReference type="AlphaFoldDB" id="A0A2I2FEG4"/>
<dbReference type="Proteomes" id="UP000234585">
    <property type="component" value="Unassembled WGS sequence"/>
</dbReference>
<feature type="transmembrane region" description="Helical" evidence="2">
    <location>
        <begin position="21"/>
        <end position="39"/>
    </location>
</feature>
<evidence type="ECO:0000256" key="1">
    <source>
        <dbReference type="SAM" id="MobiDB-lite"/>
    </source>
</evidence>
<dbReference type="RefSeq" id="XP_024673019.1">
    <property type="nucleotide sequence ID" value="XM_024818405.1"/>
</dbReference>
<feature type="region of interest" description="Disordered" evidence="1">
    <location>
        <begin position="43"/>
        <end position="70"/>
    </location>
</feature>
<name>A0A2I2FEG4_ASPCN</name>
<accession>A0A2I2FEG4</accession>
<organism evidence="3 4">
    <name type="scientific">Aspergillus candidus</name>
    <dbReference type="NCBI Taxonomy" id="41067"/>
    <lineage>
        <taxon>Eukaryota</taxon>
        <taxon>Fungi</taxon>
        <taxon>Dikarya</taxon>
        <taxon>Ascomycota</taxon>
        <taxon>Pezizomycotina</taxon>
        <taxon>Eurotiomycetes</taxon>
        <taxon>Eurotiomycetidae</taxon>
        <taxon>Eurotiales</taxon>
        <taxon>Aspergillaceae</taxon>
        <taxon>Aspergillus</taxon>
        <taxon>Aspergillus subgen. Circumdati</taxon>
    </lineage>
</organism>
<reference evidence="3 4" key="1">
    <citation type="submission" date="2017-12" db="EMBL/GenBank/DDBJ databases">
        <authorList>
            <consortium name="DOE Joint Genome Institute"/>
            <person name="Haridas S."/>
            <person name="Kjaerbolling I."/>
            <person name="Vesth T.C."/>
            <person name="Frisvad J.C."/>
            <person name="Nybo J.L."/>
            <person name="Theobald S."/>
            <person name="Kuo A."/>
            <person name="Bowyer P."/>
            <person name="Matsuda Y."/>
            <person name="Mondo S."/>
            <person name="Lyhne E.K."/>
            <person name="Kogle M.E."/>
            <person name="Clum A."/>
            <person name="Lipzen A."/>
            <person name="Salamov A."/>
            <person name="Ngan C.Y."/>
            <person name="Daum C."/>
            <person name="Chiniquy J."/>
            <person name="Barry K."/>
            <person name="LaButti K."/>
            <person name="Simmons B.A."/>
            <person name="Magnuson J.K."/>
            <person name="Mortensen U.H."/>
            <person name="Larsen T.O."/>
            <person name="Grigoriev I.V."/>
            <person name="Baker S.E."/>
            <person name="Andersen M.R."/>
            <person name="Nordberg H.P."/>
            <person name="Cantor M.N."/>
            <person name="Hua S.X."/>
        </authorList>
    </citation>
    <scope>NUCLEOTIDE SEQUENCE [LARGE SCALE GENOMIC DNA]</scope>
    <source>
        <strain evidence="3 4">CBS 102.13</strain>
    </source>
</reference>
<keyword evidence="4" id="KW-1185">Reference proteome</keyword>
<proteinExistence type="predicted"/>
<gene>
    <name evidence="3" type="ORF">BDW47DRAFT_18842</name>
</gene>
<protein>
    <submittedName>
        <fullName evidence="3">Uncharacterized protein</fullName>
    </submittedName>
</protein>
<dbReference type="EMBL" id="KZ559132">
    <property type="protein sequence ID" value="PLB39007.1"/>
    <property type="molecule type" value="Genomic_DNA"/>
</dbReference>
<evidence type="ECO:0000256" key="2">
    <source>
        <dbReference type="SAM" id="Phobius"/>
    </source>
</evidence>
<evidence type="ECO:0000313" key="4">
    <source>
        <dbReference type="Proteomes" id="UP000234585"/>
    </source>
</evidence>
<dbReference type="GeneID" id="36525565"/>
<evidence type="ECO:0000313" key="3">
    <source>
        <dbReference type="EMBL" id="PLB39007.1"/>
    </source>
</evidence>
<sequence length="201" mass="22510">MRCYRTKLSTTRIIDWTRRKGGLQVVGGIVFAILSSHVVRAQEGRDLPTGPQGAPRTRSGRLDGGKRHLGTTRTGVEFRRYKIARIPRAKSLAYRSRLLGCSVVSPPWRPLDGSCLVFQSSQVCEVEKFSAVSLRARPISFRRRGYVGCENFCVPGLMQLDGAVESRHCSLKHQDRGSYLSPGRTVPTSRMARTSYYGHLR</sequence>
<keyword evidence="2" id="KW-1133">Transmembrane helix</keyword>